<dbReference type="AlphaFoldDB" id="A0A512H6K5"/>
<keyword evidence="4 8" id="KW-0028">Amino-acid biosynthesis</keyword>
<feature type="binding site" evidence="8">
    <location>
        <position position="28"/>
    </location>
    <ligand>
        <name>phosphoenolpyruvate</name>
        <dbReference type="ChEBI" id="CHEBI:58702"/>
    </ligand>
</feature>
<evidence type="ECO:0000256" key="7">
    <source>
        <dbReference type="ARBA" id="ARBA00044633"/>
    </source>
</evidence>
<gene>
    <name evidence="8 11" type="primary">aroA</name>
    <name evidence="11" type="ORF">ROR02_12080</name>
</gene>
<dbReference type="SUPFAM" id="SSF55205">
    <property type="entry name" value="EPT/RTPC-like"/>
    <property type="match status" value="1"/>
</dbReference>
<name>A0A512H6K5_9PROT</name>
<organism evidence="11 12">
    <name type="scientific">Pararhodospirillum oryzae</name>
    <dbReference type="NCBI Taxonomy" id="478448"/>
    <lineage>
        <taxon>Bacteria</taxon>
        <taxon>Pseudomonadati</taxon>
        <taxon>Pseudomonadota</taxon>
        <taxon>Alphaproteobacteria</taxon>
        <taxon>Rhodospirillales</taxon>
        <taxon>Rhodospirillaceae</taxon>
        <taxon>Pararhodospirillum</taxon>
    </lineage>
</organism>
<dbReference type="CDD" id="cd01556">
    <property type="entry name" value="EPSP_synthase"/>
    <property type="match status" value="1"/>
</dbReference>
<feature type="binding site" evidence="8">
    <location>
        <position position="181"/>
    </location>
    <ligand>
        <name>phosphoenolpyruvate</name>
        <dbReference type="ChEBI" id="CHEBI:58702"/>
    </ligand>
</feature>
<evidence type="ECO:0000256" key="8">
    <source>
        <dbReference type="HAMAP-Rule" id="MF_00210"/>
    </source>
</evidence>
<feature type="region of interest" description="Disordered" evidence="9">
    <location>
        <begin position="1"/>
        <end position="24"/>
    </location>
</feature>
<sequence length="457" mass="47456">MIDLPSAHPLSARRGSPLSGRIRVPGDKSVSHRALMLGGLAVGRTTITGLLEGEDVLATARAMALMGASIAREDDDASGASVWTVDGVGVGGLAEPAEVLDMGNAGTGARLLMGVVATHPITALFTGDASLRKRPMGRVIDPLSRFGATFLARAGNRLPLALKGAAEPLPVTYRVPVPSAQVKSAVLLAGLNTPGETTVIEPVATRDHTERMLIHFGARLVRRQGDDGADVLVLSGQPELTGGPVRVPGDPSSAAFPLVAALLVPESDLLLEGVGLNPLRTGLFDTLREMGADLEVLNVREEAGEPVGDLRARASALKGVEVPADRAPSMIDEYPILAVAAACAHGTSRFHGLAELRVKESDRLAAIVRGLEACGVEATTEGDTLIVKGQGEAPQGGAVVQVDLDHRIAMAFLVLGMVSVEPVRIDDGRAIETSFPGFVDLMTGLGAHLTTEQETFA</sequence>
<accession>A0A512H6K5</accession>
<feature type="binding site" evidence="8">
    <location>
        <position position="407"/>
    </location>
    <ligand>
        <name>phosphoenolpyruvate</name>
        <dbReference type="ChEBI" id="CHEBI:58702"/>
    </ligand>
</feature>
<dbReference type="GO" id="GO:0009073">
    <property type="term" value="P:aromatic amino acid family biosynthetic process"/>
    <property type="evidence" value="ECO:0007669"/>
    <property type="project" value="UniProtKB-KW"/>
</dbReference>
<dbReference type="EMBL" id="BJZO01000026">
    <property type="protein sequence ID" value="GEO81077.1"/>
    <property type="molecule type" value="Genomic_DNA"/>
</dbReference>
<feature type="binding site" evidence="8">
    <location>
        <position position="332"/>
    </location>
    <ligand>
        <name>3-phosphoshikimate</name>
        <dbReference type="ChEBI" id="CHEBI:145989"/>
    </ligand>
</feature>
<comment type="caution">
    <text evidence="8">Lacks conserved residue(s) required for the propagation of feature annotation.</text>
</comment>
<dbReference type="RefSeq" id="WP_147163118.1">
    <property type="nucleotide sequence ID" value="NZ_BJZO01000026.1"/>
</dbReference>
<dbReference type="PROSITE" id="PS00885">
    <property type="entry name" value="EPSP_SYNTHASE_2"/>
    <property type="match status" value="1"/>
</dbReference>
<dbReference type="Proteomes" id="UP000321567">
    <property type="component" value="Unassembled WGS sequence"/>
</dbReference>
<dbReference type="GO" id="GO:0009423">
    <property type="term" value="P:chorismate biosynthetic process"/>
    <property type="evidence" value="ECO:0007669"/>
    <property type="project" value="UniProtKB-UniRule"/>
</dbReference>
<dbReference type="HAMAP" id="MF_00210">
    <property type="entry name" value="EPSP_synth"/>
    <property type="match status" value="1"/>
</dbReference>
<comment type="subcellular location">
    <subcellularLocation>
        <location evidence="8">Cytoplasm</location>
    </subcellularLocation>
</comment>
<feature type="binding site" evidence="8">
    <location>
        <position position="106"/>
    </location>
    <ligand>
        <name>phosphoenolpyruvate</name>
        <dbReference type="ChEBI" id="CHEBI:58702"/>
    </ligand>
</feature>
<feature type="binding site" evidence="8">
    <location>
        <position position="181"/>
    </location>
    <ligand>
        <name>3-phosphoshikimate</name>
        <dbReference type="ChEBI" id="CHEBI:145989"/>
    </ligand>
</feature>
<keyword evidence="5 8" id="KW-0808">Transferase</keyword>
<feature type="binding site" evidence="8">
    <location>
        <position position="134"/>
    </location>
    <ligand>
        <name>phosphoenolpyruvate</name>
        <dbReference type="ChEBI" id="CHEBI:58702"/>
    </ligand>
</feature>
<dbReference type="PANTHER" id="PTHR21090:SF5">
    <property type="entry name" value="PENTAFUNCTIONAL AROM POLYPEPTIDE"/>
    <property type="match status" value="1"/>
</dbReference>
<comment type="pathway">
    <text evidence="1 8">Metabolic intermediate biosynthesis; chorismate biosynthesis; chorismate from D-erythrose 4-phosphate and phosphoenolpyruvate: step 6/7.</text>
</comment>
<dbReference type="GO" id="GO:0008652">
    <property type="term" value="P:amino acid biosynthetic process"/>
    <property type="evidence" value="ECO:0007669"/>
    <property type="project" value="UniProtKB-KW"/>
</dbReference>
<dbReference type="PANTHER" id="PTHR21090">
    <property type="entry name" value="AROM/DEHYDROQUINATE SYNTHASE"/>
    <property type="match status" value="1"/>
</dbReference>
<keyword evidence="12" id="KW-1185">Reference proteome</keyword>
<proteinExistence type="inferred from homology"/>
<comment type="similarity">
    <text evidence="2 8">Belongs to the EPSP synthase family.</text>
</comment>
<evidence type="ECO:0000256" key="1">
    <source>
        <dbReference type="ARBA" id="ARBA00004811"/>
    </source>
</evidence>
<dbReference type="FunFam" id="3.65.10.10:FF:000005">
    <property type="entry name" value="3-phosphoshikimate 1-carboxyvinyltransferase"/>
    <property type="match status" value="1"/>
</dbReference>
<dbReference type="InterPro" id="IPR013792">
    <property type="entry name" value="RNA3'P_cycl/enolpyr_Trfase_a/b"/>
</dbReference>
<dbReference type="UniPathway" id="UPA00053">
    <property type="reaction ID" value="UER00089"/>
</dbReference>
<dbReference type="PROSITE" id="PS00104">
    <property type="entry name" value="EPSP_SYNTHASE_1"/>
    <property type="match status" value="1"/>
</dbReference>
<feature type="binding site" evidence="8">
    <location>
        <position position="29"/>
    </location>
    <ligand>
        <name>3-phosphoshikimate</name>
        <dbReference type="ChEBI" id="CHEBI:145989"/>
    </ligand>
</feature>
<dbReference type="Pfam" id="PF00275">
    <property type="entry name" value="EPSP_synthase"/>
    <property type="match status" value="1"/>
</dbReference>
<dbReference type="OrthoDB" id="9809920at2"/>
<comment type="catalytic activity">
    <reaction evidence="7">
        <text>3-phosphoshikimate + phosphoenolpyruvate = 5-O-(1-carboxyvinyl)-3-phosphoshikimate + phosphate</text>
        <dbReference type="Rhea" id="RHEA:21256"/>
        <dbReference type="ChEBI" id="CHEBI:43474"/>
        <dbReference type="ChEBI" id="CHEBI:57701"/>
        <dbReference type="ChEBI" id="CHEBI:58702"/>
        <dbReference type="ChEBI" id="CHEBI:145989"/>
        <dbReference type="EC" id="2.5.1.19"/>
    </reaction>
    <physiologicalReaction direction="left-to-right" evidence="7">
        <dbReference type="Rhea" id="RHEA:21257"/>
    </physiologicalReaction>
</comment>
<evidence type="ECO:0000256" key="6">
    <source>
        <dbReference type="ARBA" id="ARBA00023141"/>
    </source>
</evidence>
<feature type="binding site" evidence="8">
    <location>
        <position position="33"/>
    </location>
    <ligand>
        <name>3-phosphoshikimate</name>
        <dbReference type="ChEBI" id="CHEBI:145989"/>
    </ligand>
</feature>
<feature type="binding site" evidence="8">
    <location>
        <position position="179"/>
    </location>
    <ligand>
        <name>3-phosphoshikimate</name>
        <dbReference type="ChEBI" id="CHEBI:145989"/>
    </ligand>
</feature>
<evidence type="ECO:0000256" key="5">
    <source>
        <dbReference type="ARBA" id="ARBA00022679"/>
    </source>
</evidence>
<evidence type="ECO:0000256" key="9">
    <source>
        <dbReference type="SAM" id="MobiDB-lite"/>
    </source>
</evidence>
<dbReference type="InterPro" id="IPR006264">
    <property type="entry name" value="EPSP_synthase"/>
</dbReference>
<feature type="active site" description="Proton acceptor" evidence="8">
    <location>
        <position position="332"/>
    </location>
</feature>
<dbReference type="InterPro" id="IPR023193">
    <property type="entry name" value="EPSP_synthase_CS"/>
</dbReference>
<feature type="domain" description="Enolpyruvate transferase" evidence="10">
    <location>
        <begin position="14"/>
        <end position="440"/>
    </location>
</feature>
<dbReference type="NCBIfam" id="TIGR01356">
    <property type="entry name" value="aroA"/>
    <property type="match status" value="1"/>
</dbReference>
<keyword evidence="3 8" id="KW-0963">Cytoplasm</keyword>
<evidence type="ECO:0000313" key="12">
    <source>
        <dbReference type="Proteomes" id="UP000321567"/>
    </source>
</evidence>
<evidence type="ECO:0000259" key="10">
    <source>
        <dbReference type="Pfam" id="PF00275"/>
    </source>
</evidence>
<feature type="binding site" evidence="8">
    <location>
        <position position="28"/>
    </location>
    <ligand>
        <name>3-phosphoshikimate</name>
        <dbReference type="ChEBI" id="CHEBI:145989"/>
    </ligand>
</feature>
<dbReference type="InterPro" id="IPR036968">
    <property type="entry name" value="Enolpyruvate_Tfrase_sf"/>
</dbReference>
<comment type="function">
    <text evidence="8">Catalyzes the transfer of the enolpyruvyl moiety of phosphoenolpyruvate (PEP) to the 5-hydroxyl of shikimate-3-phosphate (S3P) to produce enolpyruvyl shikimate-3-phosphate and inorganic phosphate.</text>
</comment>
<reference evidence="11 12" key="1">
    <citation type="submission" date="2019-07" db="EMBL/GenBank/DDBJ databases">
        <title>Whole genome shotgun sequence of Rhodospirillum oryzae NBRC 107573.</title>
        <authorList>
            <person name="Hosoyama A."/>
            <person name="Uohara A."/>
            <person name="Ohji S."/>
            <person name="Ichikawa N."/>
        </authorList>
    </citation>
    <scope>NUCLEOTIDE SEQUENCE [LARGE SCALE GENOMIC DNA]</scope>
    <source>
        <strain evidence="11 12">NBRC 107573</strain>
    </source>
</reference>
<dbReference type="GO" id="GO:0005737">
    <property type="term" value="C:cytoplasm"/>
    <property type="evidence" value="ECO:0007669"/>
    <property type="project" value="UniProtKB-SubCell"/>
</dbReference>
<evidence type="ECO:0000256" key="3">
    <source>
        <dbReference type="ARBA" id="ARBA00022490"/>
    </source>
</evidence>
<dbReference type="EC" id="2.5.1.19" evidence="8"/>
<dbReference type="Gene3D" id="3.65.10.10">
    <property type="entry name" value="Enolpyruvate transferase domain"/>
    <property type="match status" value="2"/>
</dbReference>
<feature type="binding site" evidence="8">
    <location>
        <position position="359"/>
    </location>
    <ligand>
        <name>3-phosphoshikimate</name>
        <dbReference type="ChEBI" id="CHEBI:145989"/>
    </ligand>
</feature>
<protein>
    <recommendedName>
        <fullName evidence="8">3-phosphoshikimate 1-carboxyvinyltransferase</fullName>
        <ecNumber evidence="8">2.5.1.19</ecNumber>
    </recommendedName>
    <alternativeName>
        <fullName evidence="8">5-enolpyruvylshikimate-3-phosphate synthase</fullName>
        <shortName evidence="8">EPSP synthase</shortName>
        <shortName evidence="8">EPSPS</shortName>
    </alternativeName>
</protein>
<feature type="binding site" evidence="8">
    <location>
        <position position="363"/>
    </location>
    <ligand>
        <name>phosphoenolpyruvate</name>
        <dbReference type="ChEBI" id="CHEBI:58702"/>
    </ligand>
</feature>
<dbReference type="GO" id="GO:0003866">
    <property type="term" value="F:3-phosphoshikimate 1-carboxyvinyltransferase activity"/>
    <property type="evidence" value="ECO:0007669"/>
    <property type="project" value="UniProtKB-UniRule"/>
</dbReference>
<evidence type="ECO:0000256" key="2">
    <source>
        <dbReference type="ARBA" id="ARBA00009948"/>
    </source>
</evidence>
<comment type="subunit">
    <text evidence="8">Monomer.</text>
</comment>
<comment type="caution">
    <text evidence="11">The sequence shown here is derived from an EMBL/GenBank/DDBJ whole genome shotgun (WGS) entry which is preliminary data.</text>
</comment>
<dbReference type="PIRSF" id="PIRSF000505">
    <property type="entry name" value="EPSPS"/>
    <property type="match status" value="1"/>
</dbReference>
<dbReference type="InterPro" id="IPR001986">
    <property type="entry name" value="Enolpyruvate_Tfrase_dom"/>
</dbReference>
<evidence type="ECO:0000256" key="4">
    <source>
        <dbReference type="ARBA" id="ARBA00022605"/>
    </source>
</evidence>
<keyword evidence="6 8" id="KW-0057">Aromatic amino acid biosynthesis</keyword>
<evidence type="ECO:0000313" key="11">
    <source>
        <dbReference type="EMBL" id="GEO81077.1"/>
    </source>
</evidence>